<feature type="transmembrane region" description="Helical" evidence="1">
    <location>
        <begin position="32"/>
        <end position="53"/>
    </location>
</feature>
<reference evidence="2" key="1">
    <citation type="submission" date="2020-10" db="EMBL/GenBank/DDBJ databases">
        <title>Phylogeny of dyella-like bacteria.</title>
        <authorList>
            <person name="Fu J."/>
        </authorList>
    </citation>
    <scope>NUCLEOTIDE SEQUENCE</scope>
    <source>
        <strain evidence="2">DHOC52</strain>
    </source>
</reference>
<protein>
    <submittedName>
        <fullName evidence="2">Uncharacterized protein</fullName>
    </submittedName>
</protein>
<dbReference type="EMBL" id="JADIKE010000030">
    <property type="protein sequence ID" value="MBM7124965.1"/>
    <property type="molecule type" value="Genomic_DNA"/>
</dbReference>
<keyword evidence="3" id="KW-1185">Reference proteome</keyword>
<dbReference type="RefSeq" id="WP_204680491.1">
    <property type="nucleotide sequence ID" value="NZ_BSNR01000005.1"/>
</dbReference>
<organism evidence="2 3">
    <name type="scientific">Dyella flava</name>
    <dbReference type="NCBI Taxonomy" id="1920170"/>
    <lineage>
        <taxon>Bacteria</taxon>
        <taxon>Pseudomonadati</taxon>
        <taxon>Pseudomonadota</taxon>
        <taxon>Gammaproteobacteria</taxon>
        <taxon>Lysobacterales</taxon>
        <taxon>Rhodanobacteraceae</taxon>
        <taxon>Dyella</taxon>
    </lineage>
</organism>
<keyword evidence="1" id="KW-0812">Transmembrane</keyword>
<feature type="transmembrane region" description="Helical" evidence="1">
    <location>
        <begin position="208"/>
        <end position="227"/>
    </location>
</feature>
<comment type="caution">
    <text evidence="2">The sequence shown here is derived from an EMBL/GenBank/DDBJ whole genome shotgun (WGS) entry which is preliminary data.</text>
</comment>
<keyword evidence="1" id="KW-0472">Membrane</keyword>
<dbReference type="Proteomes" id="UP001430149">
    <property type="component" value="Unassembled WGS sequence"/>
</dbReference>
<accession>A0ABS2K130</accession>
<feature type="transmembrane region" description="Helical" evidence="1">
    <location>
        <begin position="78"/>
        <end position="96"/>
    </location>
</feature>
<gene>
    <name evidence="2" type="ORF">ISP19_06185</name>
</gene>
<evidence type="ECO:0000256" key="1">
    <source>
        <dbReference type="SAM" id="Phobius"/>
    </source>
</evidence>
<proteinExistence type="predicted"/>
<name>A0ABS2K130_9GAMM</name>
<keyword evidence="1" id="KW-1133">Transmembrane helix</keyword>
<sequence length="247" mass="27198">MIKAKTLLLHAAGLAGISIGVAAEWYVDSVGYARLFELVLALLAIAAGVLAYFRQYSSLRSANGDDIKKLIAKKKFEIEIASAFAVLSFIGLYFHIGYDMDARNLDARLQHIASARASMNSQMTDTYCNPTGSFLFRKYLCQKMQKDLSDAAAGLVLGDERSARRAIDDALRGLQFRVMRDPGITRQSAISKAIAQLEDAELNDDKQFLLFESFQLLLLISAIYAVPRKIAIAKYERDRAIGAATAS</sequence>
<evidence type="ECO:0000313" key="3">
    <source>
        <dbReference type="Proteomes" id="UP001430149"/>
    </source>
</evidence>
<evidence type="ECO:0000313" key="2">
    <source>
        <dbReference type="EMBL" id="MBM7124965.1"/>
    </source>
</evidence>